<dbReference type="STRING" id="44933.SAMN05660971_01845"/>
<dbReference type="EMBL" id="BJXU01000039">
    <property type="protein sequence ID" value="GEN23314.1"/>
    <property type="molecule type" value="Genomic_DNA"/>
</dbReference>
<evidence type="ECO:0000313" key="5">
    <source>
        <dbReference type="Proteomes" id="UP000321726"/>
    </source>
</evidence>
<sequence length="140" mass="15127">MKIKAVVYAIAVALSTTVSTSVVASFGGGSDTLPKLERGISTTQILSLKDPKRYEIEFDRSTMLRVSSEQLPGTAGTGSFISATLYDTSGRSVAESSSYQGELYLSRQLEPGVYRLEVSGWTPSGKSDGLSNRYELHVDY</sequence>
<dbReference type="Proteomes" id="UP000321726">
    <property type="component" value="Unassembled WGS sequence"/>
</dbReference>
<evidence type="ECO:0000313" key="4">
    <source>
        <dbReference type="Proteomes" id="UP000184123"/>
    </source>
</evidence>
<evidence type="ECO:0008006" key="6">
    <source>
        <dbReference type="Google" id="ProtNLM"/>
    </source>
</evidence>
<dbReference type="RefSeq" id="WP_073434895.1">
    <property type="nucleotide sequence ID" value="NZ_BJXU01000039.1"/>
</dbReference>
<feature type="chain" id="PRO_5013246465" description="YtkA-like" evidence="1">
    <location>
        <begin position="25"/>
        <end position="140"/>
    </location>
</feature>
<dbReference type="Gene3D" id="2.60.120.380">
    <property type="match status" value="1"/>
</dbReference>
<organism evidence="3 4">
    <name type="scientific">Halomonas cupida</name>
    <dbReference type="NCBI Taxonomy" id="44933"/>
    <lineage>
        <taxon>Bacteria</taxon>
        <taxon>Pseudomonadati</taxon>
        <taxon>Pseudomonadota</taxon>
        <taxon>Gammaproteobacteria</taxon>
        <taxon>Oceanospirillales</taxon>
        <taxon>Halomonadaceae</taxon>
        <taxon>Halomonas</taxon>
    </lineage>
</organism>
<dbReference type="AlphaFoldDB" id="A0A1M7EY37"/>
<feature type="signal peptide" evidence="1">
    <location>
        <begin position="1"/>
        <end position="24"/>
    </location>
</feature>
<reference evidence="2 5" key="2">
    <citation type="submission" date="2019-07" db="EMBL/GenBank/DDBJ databases">
        <title>Whole genome shotgun sequence of Halomonas cupida NBRC 102219.</title>
        <authorList>
            <person name="Hosoyama A."/>
            <person name="Uohara A."/>
            <person name="Ohji S."/>
            <person name="Ichikawa N."/>
        </authorList>
    </citation>
    <scope>NUCLEOTIDE SEQUENCE [LARGE SCALE GENOMIC DNA]</scope>
    <source>
        <strain evidence="2 5">NBRC 102219</strain>
    </source>
</reference>
<gene>
    <name evidence="2" type="ORF">HCU01_12630</name>
    <name evidence="3" type="ORF">SAMN05660971_01845</name>
</gene>
<evidence type="ECO:0000313" key="2">
    <source>
        <dbReference type="EMBL" id="GEN23314.1"/>
    </source>
</evidence>
<dbReference type="EMBL" id="FRCA01000004">
    <property type="protein sequence ID" value="SHL96631.1"/>
    <property type="molecule type" value="Genomic_DNA"/>
</dbReference>
<evidence type="ECO:0000313" key="3">
    <source>
        <dbReference type="EMBL" id="SHL96631.1"/>
    </source>
</evidence>
<proteinExistence type="predicted"/>
<keyword evidence="1" id="KW-0732">Signal</keyword>
<dbReference type="OrthoDB" id="6163346at2"/>
<reference evidence="3 4" key="1">
    <citation type="submission" date="2016-11" db="EMBL/GenBank/DDBJ databases">
        <authorList>
            <person name="Jaros S."/>
            <person name="Januszkiewicz K."/>
            <person name="Wedrychowicz H."/>
        </authorList>
    </citation>
    <scope>NUCLEOTIDE SEQUENCE [LARGE SCALE GENOMIC DNA]</scope>
    <source>
        <strain evidence="3 4">DSM 4740</strain>
    </source>
</reference>
<protein>
    <recommendedName>
        <fullName evidence="6">YtkA-like</fullName>
    </recommendedName>
</protein>
<keyword evidence="5" id="KW-1185">Reference proteome</keyword>
<evidence type="ECO:0000256" key="1">
    <source>
        <dbReference type="SAM" id="SignalP"/>
    </source>
</evidence>
<dbReference type="Proteomes" id="UP000184123">
    <property type="component" value="Unassembled WGS sequence"/>
</dbReference>
<name>A0A1M7EY37_9GAMM</name>
<accession>A0A1M7EY37</accession>